<dbReference type="SUPFAM" id="SSF46894">
    <property type="entry name" value="C-terminal effector domain of the bipartite response regulators"/>
    <property type="match status" value="1"/>
</dbReference>
<feature type="transmembrane region" description="Helical" evidence="1">
    <location>
        <begin position="45"/>
        <end position="61"/>
    </location>
</feature>
<organism evidence="2 3">
    <name type="scientific">Elizabethkingia occulta</name>
    <dbReference type="NCBI Taxonomy" id="1867263"/>
    <lineage>
        <taxon>Bacteria</taxon>
        <taxon>Pseudomonadati</taxon>
        <taxon>Bacteroidota</taxon>
        <taxon>Flavobacteriia</taxon>
        <taxon>Flavobacteriales</taxon>
        <taxon>Weeksellaceae</taxon>
        <taxon>Elizabethkingia</taxon>
    </lineage>
</organism>
<dbReference type="AlphaFoldDB" id="A0A1T3MXD3"/>
<keyword evidence="3" id="KW-1185">Reference proteome</keyword>
<keyword evidence="1" id="KW-0812">Transmembrane</keyword>
<evidence type="ECO:0000256" key="1">
    <source>
        <dbReference type="SAM" id="Phobius"/>
    </source>
</evidence>
<dbReference type="GO" id="GO:0006355">
    <property type="term" value="P:regulation of DNA-templated transcription"/>
    <property type="evidence" value="ECO:0007669"/>
    <property type="project" value="InterPro"/>
</dbReference>
<evidence type="ECO:0000313" key="2">
    <source>
        <dbReference type="EMBL" id="OPC68990.1"/>
    </source>
</evidence>
<dbReference type="EMBL" id="MAHX01000004">
    <property type="protein sequence ID" value="OPC68990.1"/>
    <property type="molecule type" value="Genomic_DNA"/>
</dbReference>
<proteinExistence type="predicted"/>
<name>A0A1T3MXD3_9FLAO</name>
<reference evidence="2 3" key="1">
    <citation type="submission" date="2016-06" db="EMBL/GenBank/DDBJ databases">
        <title>Revisiting the taxonomy of the Elizabethkingia Genus based on Whole-Genome Sequencing, Optical Mapping, and MALDI-TOF.</title>
        <authorList>
            <person name="Nicholson A.C."/>
        </authorList>
    </citation>
    <scope>NUCLEOTIDE SEQUENCE [LARGE SCALE GENOMIC DNA]</scope>
    <source>
        <strain evidence="2 3">G4070</strain>
    </source>
</reference>
<comment type="caution">
    <text evidence="2">The sequence shown here is derived from an EMBL/GenBank/DDBJ whole genome shotgun (WGS) entry which is preliminary data.</text>
</comment>
<protein>
    <submittedName>
        <fullName evidence="2">Two component regulator three Y domain-containing protein</fullName>
    </submittedName>
</protein>
<feature type="transmembrane region" description="Helical" evidence="1">
    <location>
        <begin position="20"/>
        <end position="39"/>
    </location>
</feature>
<keyword evidence="1" id="KW-1133">Transmembrane helix</keyword>
<dbReference type="InterPro" id="IPR016032">
    <property type="entry name" value="Sig_transdc_resp-reg_C-effctor"/>
</dbReference>
<feature type="transmembrane region" description="Helical" evidence="1">
    <location>
        <begin position="126"/>
        <end position="149"/>
    </location>
</feature>
<dbReference type="Proteomes" id="UP000190813">
    <property type="component" value="Unassembled WGS sequence"/>
</dbReference>
<dbReference type="RefSeq" id="WP_078770606.1">
    <property type="nucleotide sequence ID" value="NZ_CBCSBR010000038.1"/>
</dbReference>
<gene>
    <name evidence="2" type="ORF">BAZ10_00155</name>
</gene>
<dbReference type="GO" id="GO:0003677">
    <property type="term" value="F:DNA binding"/>
    <property type="evidence" value="ECO:0007669"/>
    <property type="project" value="InterPro"/>
</dbReference>
<accession>A0A1T3MXD3</accession>
<keyword evidence="1" id="KW-0472">Membrane</keyword>
<evidence type="ECO:0000313" key="3">
    <source>
        <dbReference type="Proteomes" id="UP000190813"/>
    </source>
</evidence>
<feature type="transmembrane region" description="Helical" evidence="1">
    <location>
        <begin position="161"/>
        <end position="182"/>
    </location>
</feature>
<sequence length="320" mass="37194">MQNRIINEEESIHNLYISLINKYLYFLFCIFLTFSLFTGLFLNDIPVSLFLIFISFSFLLIRKIKKSDCSKKVLNILVGTIIIALAFHISFFHVYNSKEVGDEYFYFSLLFAIPFFFDYKTQRNIVYALLLVVLLNFVVVESFDLNFIPRNSFVTNSEYRVLKLVNILMSVTILLFHIGFIADKDHKIKFLIKNINSKKLRIADLTAANKELSKKIVIIQDLVQNKVKEIIDLAEQKSPLFLEKFQLFFPDFIPALLKINPNLVSSELQMCALIKLEFRTKDIAVCTDSSVKSVESRKYRVKKKLNIPGDVNIDCFLSQL</sequence>
<feature type="transmembrane region" description="Helical" evidence="1">
    <location>
        <begin position="73"/>
        <end position="92"/>
    </location>
</feature>